<accession>A0A968KY00</accession>
<evidence type="ECO:0008006" key="4">
    <source>
        <dbReference type="Google" id="ProtNLM"/>
    </source>
</evidence>
<proteinExistence type="predicted"/>
<comment type="caution">
    <text evidence="2">The sequence shown here is derived from an EMBL/GenBank/DDBJ whole genome shotgun (WGS) entry which is preliminary data.</text>
</comment>
<protein>
    <recommendedName>
        <fullName evidence="4">Septum formation initiator</fullName>
    </recommendedName>
</protein>
<name>A0A968KY00_9SPIO</name>
<keyword evidence="1" id="KW-0472">Membrane</keyword>
<organism evidence="2 3">
    <name type="scientific">Entomospira nematocerorum</name>
    <dbReference type="NCBI Taxonomy" id="2719987"/>
    <lineage>
        <taxon>Bacteria</taxon>
        <taxon>Pseudomonadati</taxon>
        <taxon>Spirochaetota</taxon>
        <taxon>Spirochaetia</taxon>
        <taxon>Spirochaetales</taxon>
        <taxon>Spirochaetaceae</taxon>
        <taxon>Entomospira</taxon>
    </lineage>
</organism>
<evidence type="ECO:0000313" key="2">
    <source>
        <dbReference type="EMBL" id="NIZ47042.1"/>
    </source>
</evidence>
<feature type="transmembrane region" description="Helical" evidence="1">
    <location>
        <begin position="119"/>
        <end position="141"/>
    </location>
</feature>
<dbReference type="EMBL" id="JAATLK010000001">
    <property type="protein sequence ID" value="NIZ47042.1"/>
    <property type="molecule type" value="Genomic_DNA"/>
</dbReference>
<sequence>MLSEYRKIWWALYVGLLSLLLTDYFWGSRGIHKQAQQSDQVMRMQENYQELLDLQVKLEALKYDYENNDETIILAARKVGYFKPGEQLIVVRGLKNHIESWDIGYIVRHEKGGNTIIQFYGVFAFMIGFFLTLMLQFLVAYQGDDA</sequence>
<keyword evidence="1" id="KW-1133">Transmembrane helix</keyword>
<dbReference type="RefSeq" id="WP_167703474.1">
    <property type="nucleotide sequence ID" value="NZ_CP118168.1"/>
</dbReference>
<keyword evidence="3" id="KW-1185">Reference proteome</keyword>
<gene>
    <name evidence="2" type="ORF">HCT46_03830</name>
</gene>
<evidence type="ECO:0000256" key="1">
    <source>
        <dbReference type="SAM" id="Phobius"/>
    </source>
</evidence>
<dbReference type="Pfam" id="PF04977">
    <property type="entry name" value="DivIC"/>
    <property type="match status" value="1"/>
</dbReference>
<dbReference type="Proteomes" id="UP000752013">
    <property type="component" value="Unassembled WGS sequence"/>
</dbReference>
<dbReference type="AlphaFoldDB" id="A0A968KY00"/>
<dbReference type="InterPro" id="IPR007060">
    <property type="entry name" value="FtsL/DivIC"/>
</dbReference>
<keyword evidence="1" id="KW-0812">Transmembrane</keyword>
<feature type="transmembrane region" description="Helical" evidence="1">
    <location>
        <begin position="6"/>
        <end position="26"/>
    </location>
</feature>
<evidence type="ECO:0000313" key="3">
    <source>
        <dbReference type="Proteomes" id="UP000752013"/>
    </source>
</evidence>
<reference evidence="2" key="1">
    <citation type="submission" date="2020-03" db="EMBL/GenBank/DDBJ databases">
        <title>Spirochaetal bacteria isolated from arthropods constitute a novel genus Entomospira genus novum within the order Spirochaetales.</title>
        <authorList>
            <person name="Grana-Miraglia L."/>
            <person name="Sikutova S."/>
            <person name="Fingerle V."/>
            <person name="Sing A."/>
            <person name="Castillo-Ramirez S."/>
            <person name="Margos G."/>
            <person name="Rudolf I."/>
        </authorList>
    </citation>
    <scope>NUCLEOTIDE SEQUENCE</scope>
    <source>
        <strain evidence="2">BR208</strain>
    </source>
</reference>